<gene>
    <name evidence="1" type="ORF">BJY28_000526</name>
</gene>
<dbReference type="GO" id="GO:0006508">
    <property type="term" value="P:proteolysis"/>
    <property type="evidence" value="ECO:0007669"/>
    <property type="project" value="UniProtKB-KW"/>
</dbReference>
<protein>
    <submittedName>
        <fullName evidence="1">S1-C subfamily serine protease</fullName>
    </submittedName>
</protein>
<dbReference type="Proteomes" id="UP000592181">
    <property type="component" value="Unassembled WGS sequence"/>
</dbReference>
<dbReference type="Gene3D" id="2.40.10.10">
    <property type="entry name" value="Trypsin-like serine proteases"/>
    <property type="match status" value="2"/>
</dbReference>
<dbReference type="AlphaFoldDB" id="A0A852X0N7"/>
<evidence type="ECO:0000313" key="1">
    <source>
        <dbReference type="EMBL" id="NYG36057.1"/>
    </source>
</evidence>
<keyword evidence="2" id="KW-1185">Reference proteome</keyword>
<keyword evidence="1" id="KW-0378">Hydrolase</keyword>
<dbReference type="GO" id="GO:0008233">
    <property type="term" value="F:peptidase activity"/>
    <property type="evidence" value="ECO:0007669"/>
    <property type="project" value="UniProtKB-KW"/>
</dbReference>
<dbReference type="InterPro" id="IPR009003">
    <property type="entry name" value="Peptidase_S1_PA"/>
</dbReference>
<evidence type="ECO:0000313" key="2">
    <source>
        <dbReference type="Proteomes" id="UP000592181"/>
    </source>
</evidence>
<dbReference type="SUPFAM" id="SSF50494">
    <property type="entry name" value="Trypsin-like serine proteases"/>
    <property type="match status" value="1"/>
</dbReference>
<proteinExistence type="predicted"/>
<organism evidence="1 2">
    <name type="scientific">Janibacter alkaliphilus</name>
    <dbReference type="NCBI Taxonomy" id="1069963"/>
    <lineage>
        <taxon>Bacteria</taxon>
        <taxon>Bacillati</taxon>
        <taxon>Actinomycetota</taxon>
        <taxon>Actinomycetes</taxon>
        <taxon>Micrococcales</taxon>
        <taxon>Intrasporangiaceae</taxon>
        <taxon>Janibacter</taxon>
    </lineage>
</organism>
<comment type="caution">
    <text evidence="1">The sequence shown here is derived from an EMBL/GenBank/DDBJ whole genome shotgun (WGS) entry which is preliminary data.</text>
</comment>
<dbReference type="RefSeq" id="WP_179461625.1">
    <property type="nucleotide sequence ID" value="NZ_JACBZX010000001.1"/>
</dbReference>
<dbReference type="InterPro" id="IPR043504">
    <property type="entry name" value="Peptidase_S1_PA_chymotrypsin"/>
</dbReference>
<dbReference type="Pfam" id="PF13365">
    <property type="entry name" value="Trypsin_2"/>
    <property type="match status" value="1"/>
</dbReference>
<dbReference type="EMBL" id="JACBZX010000001">
    <property type="protein sequence ID" value="NYG36057.1"/>
    <property type="molecule type" value="Genomic_DNA"/>
</dbReference>
<reference evidence="1 2" key="1">
    <citation type="submission" date="2020-07" db="EMBL/GenBank/DDBJ databases">
        <title>Sequencing the genomes of 1000 actinobacteria strains.</title>
        <authorList>
            <person name="Klenk H.-P."/>
        </authorList>
    </citation>
    <scope>NUCLEOTIDE SEQUENCE [LARGE SCALE GENOMIC DNA]</scope>
    <source>
        <strain evidence="1 2">DSM 24723</strain>
    </source>
</reference>
<keyword evidence="1" id="KW-0645">Protease</keyword>
<sequence length="217" mass="22500">MGDVSQVVFAVGRPGPGGLSLLGTAFAVGTRRLATAYHVTGADDDGLAIVAPRVSNMREYQDTSDTRVQTIPVRIVAADPLKDLCVLELKTPFSQITFSHELSGTDVVPPGSPVVTHGFPHANFGRMVLTQQVAHVGARILIDNSGQKSKHVVLNTQAREGQSGGPVFDADLRLVVGVVLGSYAPGGGGGISLGGVDPATLHQTTHAISAEYLGAML</sequence>
<name>A0A852X0N7_9MICO</name>
<accession>A0A852X0N7</accession>